<evidence type="ECO:0000313" key="3">
    <source>
        <dbReference type="Proteomes" id="UP000838756"/>
    </source>
</evidence>
<comment type="caution">
    <text evidence="2">The sequence shown here is derived from an EMBL/GenBank/DDBJ whole genome shotgun (WGS) entry which is preliminary data.</text>
</comment>
<dbReference type="OrthoDB" id="7327464at2759"/>
<organism evidence="2 3">
    <name type="scientific">Pararge aegeria aegeria</name>
    <dbReference type="NCBI Taxonomy" id="348720"/>
    <lineage>
        <taxon>Eukaryota</taxon>
        <taxon>Metazoa</taxon>
        <taxon>Ecdysozoa</taxon>
        <taxon>Arthropoda</taxon>
        <taxon>Hexapoda</taxon>
        <taxon>Insecta</taxon>
        <taxon>Pterygota</taxon>
        <taxon>Neoptera</taxon>
        <taxon>Endopterygota</taxon>
        <taxon>Lepidoptera</taxon>
        <taxon>Glossata</taxon>
        <taxon>Ditrysia</taxon>
        <taxon>Papilionoidea</taxon>
        <taxon>Nymphalidae</taxon>
        <taxon>Satyrinae</taxon>
        <taxon>Satyrini</taxon>
        <taxon>Parargina</taxon>
        <taxon>Pararge</taxon>
    </lineage>
</organism>
<feature type="domain" description="Ig-like" evidence="1">
    <location>
        <begin position="56"/>
        <end position="137"/>
    </location>
</feature>
<dbReference type="Proteomes" id="UP000838756">
    <property type="component" value="Unassembled WGS sequence"/>
</dbReference>
<evidence type="ECO:0000313" key="2">
    <source>
        <dbReference type="EMBL" id="CAH2229118.1"/>
    </source>
</evidence>
<sequence>MDYAGPVHIDRLHMPLRTLWRTVRHAGFLTIFSFTVEAMVWQEWQVHVTSTPAEVGGPALLTCATPTAVRDHSSVAAWYRDDAVLSAGDHYSGPTLLVDEGWKLIVRSVRVEDSRAQYSCSVLDSLTGERRRSPPISIDVAPAESVWCKCIITSIRILHNKQILGNVGYIAEDLHARFAPKPEYPQEMLTLQ</sequence>
<dbReference type="AlphaFoldDB" id="A0A8S4R4C4"/>
<dbReference type="SUPFAM" id="SSF48726">
    <property type="entry name" value="Immunoglobulin"/>
    <property type="match status" value="1"/>
</dbReference>
<accession>A0A8S4R4C4</accession>
<dbReference type="PROSITE" id="PS50835">
    <property type="entry name" value="IG_LIKE"/>
    <property type="match status" value="1"/>
</dbReference>
<evidence type="ECO:0000259" key="1">
    <source>
        <dbReference type="PROSITE" id="PS50835"/>
    </source>
</evidence>
<dbReference type="Gene3D" id="2.60.40.10">
    <property type="entry name" value="Immunoglobulins"/>
    <property type="match status" value="1"/>
</dbReference>
<dbReference type="InterPro" id="IPR036179">
    <property type="entry name" value="Ig-like_dom_sf"/>
</dbReference>
<name>A0A8S4R4C4_9NEOP</name>
<keyword evidence="3" id="KW-1185">Reference proteome</keyword>
<proteinExistence type="predicted"/>
<dbReference type="EMBL" id="CAKXAJ010024685">
    <property type="protein sequence ID" value="CAH2229118.1"/>
    <property type="molecule type" value="Genomic_DNA"/>
</dbReference>
<reference evidence="2" key="1">
    <citation type="submission" date="2022-03" db="EMBL/GenBank/DDBJ databases">
        <authorList>
            <person name="Lindestad O."/>
        </authorList>
    </citation>
    <scope>NUCLEOTIDE SEQUENCE</scope>
</reference>
<protein>
    <submittedName>
        <fullName evidence="2">Jg4796 protein</fullName>
    </submittedName>
</protein>
<dbReference type="InterPro" id="IPR013783">
    <property type="entry name" value="Ig-like_fold"/>
</dbReference>
<gene>
    <name evidence="2" type="primary">jg4796</name>
    <name evidence="2" type="ORF">PAEG_LOCUS8604</name>
</gene>
<dbReference type="InterPro" id="IPR007110">
    <property type="entry name" value="Ig-like_dom"/>
</dbReference>